<dbReference type="PATRIC" id="fig|1276221.3.peg.420"/>
<gene>
    <name evidence="1" type="ORF">SDIMI_v3c04230</name>
</gene>
<sequence>MKSLLSILGVSTLIVTPIPALFNTNRTELNMKENILVNNNLETNKVESIEDNINLNLETWAVGKTWGSGGHTVNYKDVEDEIEINLDKFGGKYLLQHNYEDITVTIIGEYFFQKGKKFNWNNYEKDKSIYSASRTFTWDLREGLGNWIELKHVKSNKGGYEWGNYYKAYAYANFKDNNTLVIKLKYRISAYGVGANWYWSAGSLKATKIRYNARKY</sequence>
<dbReference type="EMBL" id="CP005076">
    <property type="protein sequence ID" value="AGR42127.1"/>
    <property type="molecule type" value="Genomic_DNA"/>
</dbReference>
<evidence type="ECO:0000313" key="2">
    <source>
        <dbReference type="Proteomes" id="UP000014983"/>
    </source>
</evidence>
<proteinExistence type="predicted"/>
<dbReference type="OrthoDB" id="9847194at2"/>
<dbReference type="AlphaFoldDB" id="S5M227"/>
<organism evidence="1 2">
    <name type="scientific">Spiroplasma diminutum CUAS-1</name>
    <dbReference type="NCBI Taxonomy" id="1276221"/>
    <lineage>
        <taxon>Bacteria</taxon>
        <taxon>Bacillati</taxon>
        <taxon>Mycoplasmatota</taxon>
        <taxon>Mollicutes</taxon>
        <taxon>Entomoplasmatales</taxon>
        <taxon>Spiroplasmataceae</taxon>
        <taxon>Spiroplasma</taxon>
    </lineage>
</organism>
<evidence type="ECO:0000313" key="1">
    <source>
        <dbReference type="EMBL" id="AGR42127.1"/>
    </source>
</evidence>
<name>S5M227_9MOLU</name>
<dbReference type="KEGG" id="sdi:SDIMI_v3c04230"/>
<accession>S5M227</accession>
<protein>
    <submittedName>
        <fullName evidence="1">Uncharacterized protein</fullName>
    </submittedName>
</protein>
<keyword evidence="2" id="KW-1185">Reference proteome</keyword>
<dbReference type="Proteomes" id="UP000014983">
    <property type="component" value="Chromosome"/>
</dbReference>
<dbReference type="STRING" id="1276221.SDIMI_v3c04230"/>
<dbReference type="HOGENOM" id="CLU_1276955_0_0_14"/>
<dbReference type="InParanoid" id="S5M227"/>
<reference evidence="1 2" key="1">
    <citation type="journal article" date="2013" name="Genome Biol. Evol.">
        <title>Comparison of metabolic capacities and inference of gene content evolution in mosquito-associated Spiroplasma diminutum and S. taiwanense.</title>
        <authorList>
            <person name="Lo W.S."/>
            <person name="Ku C."/>
            <person name="Chen L.L."/>
            <person name="Chang T.H."/>
            <person name="Kuo C.H."/>
        </authorList>
    </citation>
    <scope>NUCLEOTIDE SEQUENCE [LARGE SCALE GENOMIC DNA]</scope>
    <source>
        <strain evidence="1">CUAS-1</strain>
    </source>
</reference>
<dbReference type="RefSeq" id="WP_020836359.1">
    <property type="nucleotide sequence ID" value="NC_021833.1"/>
</dbReference>